<accession>A0AAD9K1A3</accession>
<dbReference type="Gene3D" id="2.60.260.20">
    <property type="entry name" value="Urease metallochaperone UreE, N-terminal domain"/>
    <property type="match status" value="2"/>
</dbReference>
<proteinExistence type="predicted"/>
<dbReference type="GO" id="GO:0006457">
    <property type="term" value="P:protein folding"/>
    <property type="evidence" value="ECO:0007669"/>
    <property type="project" value="InterPro"/>
</dbReference>
<dbReference type="GO" id="GO:0051082">
    <property type="term" value="F:unfolded protein binding"/>
    <property type="evidence" value="ECO:0007669"/>
    <property type="project" value="InterPro"/>
</dbReference>
<evidence type="ECO:0000259" key="2">
    <source>
        <dbReference type="Pfam" id="PF01556"/>
    </source>
</evidence>
<dbReference type="GO" id="GO:0005829">
    <property type="term" value="C:cytosol"/>
    <property type="evidence" value="ECO:0007669"/>
    <property type="project" value="TreeGrafter"/>
</dbReference>
<dbReference type="CDD" id="cd10747">
    <property type="entry name" value="DnaJ_C"/>
    <property type="match status" value="1"/>
</dbReference>
<dbReference type="InterPro" id="IPR002939">
    <property type="entry name" value="DnaJ_C"/>
</dbReference>
<gene>
    <name evidence="3" type="ORF">NP493_1496g00014</name>
</gene>
<dbReference type="AlphaFoldDB" id="A0AAD9K1A3"/>
<evidence type="ECO:0000256" key="1">
    <source>
        <dbReference type="ARBA" id="ARBA00023186"/>
    </source>
</evidence>
<protein>
    <recommendedName>
        <fullName evidence="2">Chaperone DnaJ C-terminal domain-containing protein</fullName>
    </recommendedName>
</protein>
<keyword evidence="4" id="KW-1185">Reference proteome</keyword>
<sequence>MNKDGHTSSIRDKILTINVKKGWKPGTRITFPEEGDQGPNNIPADIVFILKDKQNMRFRREGTNLIYTAEISLGSALTGTVIEVLTLDDRLLSIPINDIVDPSYRKEVPGEGMPISGQPDKRGDLIIEFDINFPSKLVPFQKELIRRALTAH</sequence>
<comment type="caution">
    <text evidence="3">The sequence shown here is derived from an EMBL/GenBank/DDBJ whole genome shotgun (WGS) entry which is preliminary data.</text>
</comment>
<dbReference type="PANTHER" id="PTHR24078:SF519">
    <property type="entry name" value="DNAJ HOMOLOG SUBFAMILY B MEMBER 13"/>
    <property type="match status" value="1"/>
</dbReference>
<reference evidence="3" key="1">
    <citation type="journal article" date="2023" name="Mol. Biol. Evol.">
        <title>Third-Generation Sequencing Reveals the Adaptive Role of the Epigenome in Three Deep-Sea Polychaetes.</title>
        <authorList>
            <person name="Perez M."/>
            <person name="Aroh O."/>
            <person name="Sun Y."/>
            <person name="Lan Y."/>
            <person name="Juniper S.K."/>
            <person name="Young C.R."/>
            <person name="Angers B."/>
            <person name="Qian P.Y."/>
        </authorList>
    </citation>
    <scope>NUCLEOTIDE SEQUENCE</scope>
    <source>
        <strain evidence="3">R07B-5</strain>
    </source>
</reference>
<organism evidence="3 4">
    <name type="scientific">Ridgeia piscesae</name>
    <name type="common">Tubeworm</name>
    <dbReference type="NCBI Taxonomy" id="27915"/>
    <lineage>
        <taxon>Eukaryota</taxon>
        <taxon>Metazoa</taxon>
        <taxon>Spiralia</taxon>
        <taxon>Lophotrochozoa</taxon>
        <taxon>Annelida</taxon>
        <taxon>Polychaeta</taxon>
        <taxon>Sedentaria</taxon>
        <taxon>Canalipalpata</taxon>
        <taxon>Sabellida</taxon>
        <taxon>Siboglinidae</taxon>
        <taxon>Ridgeia</taxon>
    </lineage>
</organism>
<feature type="domain" description="Chaperone DnaJ C-terminal" evidence="2">
    <location>
        <begin position="11"/>
        <end position="134"/>
    </location>
</feature>
<dbReference type="FunFam" id="2.60.260.20:FF:000006">
    <property type="entry name" value="DnaJ subfamily B member 13"/>
    <property type="match status" value="1"/>
</dbReference>
<dbReference type="EMBL" id="JAODUO010001493">
    <property type="protein sequence ID" value="KAK2162917.1"/>
    <property type="molecule type" value="Genomic_DNA"/>
</dbReference>
<dbReference type="FunFam" id="2.60.260.20:FF:000002">
    <property type="entry name" value="Dnaj homolog subfamily b member"/>
    <property type="match status" value="1"/>
</dbReference>
<dbReference type="Proteomes" id="UP001209878">
    <property type="component" value="Unassembled WGS sequence"/>
</dbReference>
<name>A0AAD9K1A3_RIDPI</name>
<keyword evidence="1" id="KW-0143">Chaperone</keyword>
<dbReference type="GO" id="GO:0051087">
    <property type="term" value="F:protein-folding chaperone binding"/>
    <property type="evidence" value="ECO:0007669"/>
    <property type="project" value="TreeGrafter"/>
</dbReference>
<dbReference type="InterPro" id="IPR008971">
    <property type="entry name" value="HSP40/DnaJ_pept-bd"/>
</dbReference>
<dbReference type="SUPFAM" id="SSF49493">
    <property type="entry name" value="HSP40/DnaJ peptide-binding domain"/>
    <property type="match status" value="2"/>
</dbReference>
<dbReference type="PANTHER" id="PTHR24078">
    <property type="entry name" value="DNAJ HOMOLOG SUBFAMILY C MEMBER"/>
    <property type="match status" value="1"/>
</dbReference>
<dbReference type="InterPro" id="IPR051339">
    <property type="entry name" value="DnaJ_subfamily_B"/>
</dbReference>
<evidence type="ECO:0000313" key="3">
    <source>
        <dbReference type="EMBL" id="KAK2162917.1"/>
    </source>
</evidence>
<dbReference type="Pfam" id="PF01556">
    <property type="entry name" value="DnaJ_C"/>
    <property type="match status" value="1"/>
</dbReference>
<evidence type="ECO:0000313" key="4">
    <source>
        <dbReference type="Proteomes" id="UP001209878"/>
    </source>
</evidence>